<dbReference type="EMBL" id="AOGT01000927">
    <property type="protein sequence ID" value="EMG48877.1"/>
    <property type="molecule type" value="Genomic_DNA"/>
</dbReference>
<accession>M3HN27</accession>
<protein>
    <submittedName>
        <fullName evidence="1">Uncharacterized protein</fullName>
    </submittedName>
</protein>
<evidence type="ECO:0000313" key="1">
    <source>
        <dbReference type="EMBL" id="EMG48877.1"/>
    </source>
</evidence>
<dbReference type="SUPFAM" id="SSF52058">
    <property type="entry name" value="L domain-like"/>
    <property type="match status" value="1"/>
</dbReference>
<dbReference type="HOGENOM" id="CLU_835636_0_0_1"/>
<evidence type="ECO:0000313" key="2">
    <source>
        <dbReference type="Proteomes" id="UP000011777"/>
    </source>
</evidence>
<feature type="non-terminal residue" evidence="1">
    <location>
        <position position="313"/>
    </location>
</feature>
<feature type="non-terminal residue" evidence="1">
    <location>
        <position position="1"/>
    </location>
</feature>
<organism evidence="1 2">
    <name type="scientific">Candida maltosa (strain Xu316)</name>
    <name type="common">Yeast</name>
    <dbReference type="NCBI Taxonomy" id="1245528"/>
    <lineage>
        <taxon>Eukaryota</taxon>
        <taxon>Fungi</taxon>
        <taxon>Dikarya</taxon>
        <taxon>Ascomycota</taxon>
        <taxon>Saccharomycotina</taxon>
        <taxon>Pichiomycetes</taxon>
        <taxon>Debaryomycetaceae</taxon>
        <taxon>Candida/Lodderomyces clade</taxon>
        <taxon>Candida</taxon>
    </lineage>
</organism>
<dbReference type="Proteomes" id="UP000011777">
    <property type="component" value="Unassembled WGS sequence"/>
</dbReference>
<name>M3HN27_CANMX</name>
<reference evidence="1 2" key="1">
    <citation type="submission" date="2013-02" db="EMBL/GenBank/DDBJ databases">
        <title>Genome sequence of Candida maltosa Xu316, a potential industrial strain for xylitol and ethanol production.</title>
        <authorList>
            <person name="Yu J."/>
            <person name="Wang Q."/>
            <person name="Geng X."/>
            <person name="Bao W."/>
            <person name="He P."/>
            <person name="Cai J."/>
        </authorList>
    </citation>
    <scope>NUCLEOTIDE SEQUENCE [LARGE SCALE GENOMIC DNA]</scope>
    <source>
        <strain evidence="2">Xu316</strain>
    </source>
</reference>
<dbReference type="eggNOG" id="ENOG502SWV9">
    <property type="taxonomic scope" value="Eukaryota"/>
</dbReference>
<keyword evidence="2" id="KW-1185">Reference proteome</keyword>
<proteinExistence type="predicted"/>
<sequence length="313" mass="36373">EYPYNVTRLDAYPFTDESKYGSNEKWFNNVKSLNIENMCSLKKLFSQANFDNLVDLSLSMNMGDDFKVDDFELLPPGLEKLECRICTFMYHDDFCQIRFPVGLTELSLFIICFTNGDHEPEFIAPVFDLSYLENLKKLKYALPTENIKFPKNLLELESSCSVPLRQLYICCPDLVKLKCCHFSQITGDFPKKVTNLTTIVSGLTDLFEYWQNATRKTDDSKRRKLDDSSHFLSKILSQLHHFKVSYLDRDPVKFTIFPKESAAYDFSNMKTFEMHFEDGSIIGDIPSSLTSLRVTRTKDLDFSRFKYFGNLVD</sequence>
<gene>
    <name evidence="1" type="ORF">G210_0481</name>
</gene>
<dbReference type="AlphaFoldDB" id="M3HN27"/>
<comment type="caution">
    <text evidence="1">The sequence shown here is derived from an EMBL/GenBank/DDBJ whole genome shotgun (WGS) entry which is preliminary data.</text>
</comment>